<dbReference type="RefSeq" id="WP_149754636.1">
    <property type="nucleotide sequence ID" value="NZ_FOMS01000002.1"/>
</dbReference>
<evidence type="ECO:0000313" key="1">
    <source>
        <dbReference type="EMBL" id="SFD67637.1"/>
    </source>
</evidence>
<sequence>MTDSIERDWPAINQRLAQFGEWVGAEAPTPILDDEGAPTTEFLHYAEQEELCLDWAFAGDVKPLAMAYRKRHQAFAWHAVQERVQLLAKEAGVEPVKLDFEDSAVLLTDALTQFCEDARGDLMWLAFGDVSQLVRSHRAHTKAMEPVKQAVDALSANEKKALTFTLQLILEGKDAEDALQIYARAVEEQRAA</sequence>
<accession>A0A1I1UA62</accession>
<protein>
    <submittedName>
        <fullName evidence="1">Uncharacterized protein</fullName>
    </submittedName>
</protein>
<dbReference type="OrthoDB" id="7874560at2"/>
<reference evidence="1 2" key="1">
    <citation type="submission" date="2016-10" db="EMBL/GenBank/DDBJ databases">
        <authorList>
            <person name="Varghese N."/>
            <person name="Submissions S."/>
        </authorList>
    </citation>
    <scope>NUCLEOTIDE SEQUENCE [LARGE SCALE GENOMIC DNA]</scope>
    <source>
        <strain evidence="2">YIM D21,KCTC 23444,ACCC 10710</strain>
    </source>
</reference>
<evidence type="ECO:0000313" key="2">
    <source>
        <dbReference type="Proteomes" id="UP000325289"/>
    </source>
</evidence>
<keyword evidence="2" id="KW-1185">Reference proteome</keyword>
<dbReference type="Proteomes" id="UP000325289">
    <property type="component" value="Unassembled WGS sequence"/>
</dbReference>
<dbReference type="AlphaFoldDB" id="A0A1I1UA62"/>
<dbReference type="EMBL" id="FOMS01000002">
    <property type="protein sequence ID" value="SFD67637.1"/>
    <property type="molecule type" value="Genomic_DNA"/>
</dbReference>
<gene>
    <name evidence="1" type="ORF">SAMN04515678_102236</name>
</gene>
<name>A0A1I1UA62_9RHOB</name>
<proteinExistence type="predicted"/>
<organism evidence="1 2">
    <name type="scientific">Roseivivax sediminis</name>
    <dbReference type="NCBI Taxonomy" id="936889"/>
    <lineage>
        <taxon>Bacteria</taxon>
        <taxon>Pseudomonadati</taxon>
        <taxon>Pseudomonadota</taxon>
        <taxon>Alphaproteobacteria</taxon>
        <taxon>Rhodobacterales</taxon>
        <taxon>Roseobacteraceae</taxon>
        <taxon>Roseivivax</taxon>
    </lineage>
</organism>